<sequence>MTESVMTKEVLSKSLIELCHYKRFEKITISDITQRCKLNRQTFYYHFSDKFDLLGWTYQHTAIHYLKENVTLENWHDQVLKMLQEIQSNAAFYRNTVQDESALLANQFSQLTCELFLELFSRLDNEERVSKANRLFYATFFSYGCGGMLIAWIVAGFKEYAEELAASFARLAKDTEKLAYQLYCEIEN</sequence>
<evidence type="ECO:0000313" key="5">
    <source>
        <dbReference type="EMBL" id="KRN54661.1"/>
    </source>
</evidence>
<organism evidence="5 6">
    <name type="scientific">Carnobacterium divergens DSM 20623</name>
    <dbReference type="NCBI Taxonomy" id="1449336"/>
    <lineage>
        <taxon>Bacteria</taxon>
        <taxon>Bacillati</taxon>
        <taxon>Bacillota</taxon>
        <taxon>Bacilli</taxon>
        <taxon>Lactobacillales</taxon>
        <taxon>Carnobacteriaceae</taxon>
        <taxon>Carnobacterium</taxon>
    </lineage>
</organism>
<dbReference type="PATRIC" id="fig|1449336.4.peg.2286"/>
<dbReference type="RefSeq" id="WP_034568989.1">
    <property type="nucleotide sequence ID" value="NZ_JQBS01000035.1"/>
</dbReference>
<dbReference type="Gene3D" id="1.10.357.10">
    <property type="entry name" value="Tetracycline Repressor, domain 2"/>
    <property type="match status" value="1"/>
</dbReference>
<comment type="caution">
    <text evidence="5">The sequence shown here is derived from an EMBL/GenBank/DDBJ whole genome shotgun (WGS) entry which is preliminary data.</text>
</comment>
<feature type="DNA-binding region" description="H-T-H motif" evidence="2">
    <location>
        <begin position="28"/>
        <end position="47"/>
    </location>
</feature>
<dbReference type="Pfam" id="PF14278">
    <property type="entry name" value="TetR_C_8"/>
    <property type="match status" value="1"/>
</dbReference>
<dbReference type="SUPFAM" id="SSF46689">
    <property type="entry name" value="Homeodomain-like"/>
    <property type="match status" value="1"/>
</dbReference>
<proteinExistence type="predicted"/>
<accession>A0A0R2HVP7</accession>
<evidence type="ECO:0000256" key="2">
    <source>
        <dbReference type="PROSITE-ProRule" id="PRU00335"/>
    </source>
</evidence>
<dbReference type="Proteomes" id="UP000051658">
    <property type="component" value="Unassembled WGS sequence"/>
</dbReference>
<evidence type="ECO:0000313" key="6">
    <source>
        <dbReference type="Proteomes" id="UP000051658"/>
    </source>
</evidence>
<dbReference type="InterPro" id="IPR009057">
    <property type="entry name" value="Homeodomain-like_sf"/>
</dbReference>
<evidence type="ECO:0000259" key="4">
    <source>
        <dbReference type="PROSITE" id="PS50977"/>
    </source>
</evidence>
<dbReference type="PANTHER" id="PTHR43479">
    <property type="entry name" value="ACREF/ENVCD OPERON REPRESSOR-RELATED"/>
    <property type="match status" value="1"/>
</dbReference>
<gene>
    <name evidence="5" type="ORF">IV74_GL002247</name>
</gene>
<keyword evidence="6" id="KW-1185">Reference proteome</keyword>
<protein>
    <recommendedName>
        <fullName evidence="4">HTH tetR-type domain-containing protein</fullName>
    </recommendedName>
</protein>
<name>A0A0R2HVP7_CARDV</name>
<dbReference type="PROSITE" id="PS50977">
    <property type="entry name" value="HTH_TETR_2"/>
    <property type="match status" value="1"/>
</dbReference>
<evidence type="ECO:0000256" key="3">
    <source>
        <dbReference type="SAM" id="Phobius"/>
    </source>
</evidence>
<keyword evidence="1 2" id="KW-0238">DNA-binding</keyword>
<dbReference type="Pfam" id="PF00440">
    <property type="entry name" value="TetR_N"/>
    <property type="match status" value="1"/>
</dbReference>
<feature type="domain" description="HTH tetR-type" evidence="4">
    <location>
        <begin position="5"/>
        <end position="65"/>
    </location>
</feature>
<dbReference type="AlphaFoldDB" id="A0A0R2HVP7"/>
<dbReference type="eggNOG" id="COG1309">
    <property type="taxonomic scope" value="Bacteria"/>
</dbReference>
<dbReference type="InterPro" id="IPR050624">
    <property type="entry name" value="HTH-type_Tx_Regulator"/>
</dbReference>
<reference evidence="5 6" key="1">
    <citation type="journal article" date="2015" name="Genome Announc.">
        <title>Expanding the biotechnology potential of lactobacilli through comparative genomics of 213 strains and associated genera.</title>
        <authorList>
            <person name="Sun Z."/>
            <person name="Harris H.M."/>
            <person name="McCann A."/>
            <person name="Guo C."/>
            <person name="Argimon S."/>
            <person name="Zhang W."/>
            <person name="Yang X."/>
            <person name="Jeffery I.B."/>
            <person name="Cooney J.C."/>
            <person name="Kagawa T.F."/>
            <person name="Liu W."/>
            <person name="Song Y."/>
            <person name="Salvetti E."/>
            <person name="Wrobel A."/>
            <person name="Rasinkangas P."/>
            <person name="Parkhill J."/>
            <person name="Rea M.C."/>
            <person name="O'Sullivan O."/>
            <person name="Ritari J."/>
            <person name="Douillard F.P."/>
            <person name="Paul Ross R."/>
            <person name="Yang R."/>
            <person name="Briner A.E."/>
            <person name="Felis G.E."/>
            <person name="de Vos W.M."/>
            <person name="Barrangou R."/>
            <person name="Klaenhammer T.R."/>
            <person name="Caufield P.W."/>
            <person name="Cui Y."/>
            <person name="Zhang H."/>
            <person name="O'Toole P.W."/>
        </authorList>
    </citation>
    <scope>NUCLEOTIDE SEQUENCE [LARGE SCALE GENOMIC DNA]</scope>
    <source>
        <strain evidence="5 6">DSM 20623</strain>
    </source>
</reference>
<dbReference type="PANTHER" id="PTHR43479:SF7">
    <property type="entry name" value="TETR-FAMILY TRANSCRIPTIONAL REGULATOR"/>
    <property type="match status" value="1"/>
</dbReference>
<dbReference type="GeneID" id="89589238"/>
<dbReference type="InterPro" id="IPR001647">
    <property type="entry name" value="HTH_TetR"/>
</dbReference>
<dbReference type="InterPro" id="IPR039532">
    <property type="entry name" value="TetR_C_Firmicutes"/>
</dbReference>
<keyword evidence="3" id="KW-0472">Membrane</keyword>
<dbReference type="GO" id="GO:0003677">
    <property type="term" value="F:DNA binding"/>
    <property type="evidence" value="ECO:0007669"/>
    <property type="project" value="UniProtKB-UniRule"/>
</dbReference>
<keyword evidence="3" id="KW-0812">Transmembrane</keyword>
<dbReference type="EMBL" id="JQBS01000035">
    <property type="protein sequence ID" value="KRN54661.1"/>
    <property type="molecule type" value="Genomic_DNA"/>
</dbReference>
<keyword evidence="3" id="KW-1133">Transmembrane helix</keyword>
<feature type="transmembrane region" description="Helical" evidence="3">
    <location>
        <begin position="135"/>
        <end position="155"/>
    </location>
</feature>
<evidence type="ECO:0000256" key="1">
    <source>
        <dbReference type="ARBA" id="ARBA00023125"/>
    </source>
</evidence>